<feature type="domain" description="Reverse transcriptase/retrotransposon-derived protein RNase H-like" evidence="2">
    <location>
        <begin position="11"/>
        <end position="101"/>
    </location>
</feature>
<dbReference type="PANTHER" id="PTHR37984:SF5">
    <property type="entry name" value="PROTEIN NYNRIN-LIKE"/>
    <property type="match status" value="1"/>
</dbReference>
<dbReference type="Pfam" id="PF17919">
    <property type="entry name" value="RT_RNaseH_2"/>
    <property type="match status" value="1"/>
</dbReference>
<protein>
    <submittedName>
        <fullName evidence="4">Integrase</fullName>
    </submittedName>
</protein>
<feature type="domain" description="Integrase zinc-binding" evidence="3">
    <location>
        <begin position="195"/>
        <end position="251"/>
    </location>
</feature>
<proteinExistence type="predicted"/>
<dbReference type="InterPro" id="IPR041588">
    <property type="entry name" value="Integrase_H2C2"/>
</dbReference>
<gene>
    <name evidence="4" type="ORF">EPI10_007216</name>
</gene>
<evidence type="ECO:0000256" key="1">
    <source>
        <dbReference type="ARBA" id="ARBA00023268"/>
    </source>
</evidence>
<dbReference type="PANTHER" id="PTHR37984">
    <property type="entry name" value="PROTEIN CBG26694"/>
    <property type="match status" value="1"/>
</dbReference>
<comment type="caution">
    <text evidence="4">The sequence shown here is derived from an EMBL/GenBank/DDBJ whole genome shotgun (WGS) entry which is preliminary data.</text>
</comment>
<name>A0A5B6WTD9_9ROSI</name>
<organism evidence="4 5">
    <name type="scientific">Gossypium australe</name>
    <dbReference type="NCBI Taxonomy" id="47621"/>
    <lineage>
        <taxon>Eukaryota</taxon>
        <taxon>Viridiplantae</taxon>
        <taxon>Streptophyta</taxon>
        <taxon>Embryophyta</taxon>
        <taxon>Tracheophyta</taxon>
        <taxon>Spermatophyta</taxon>
        <taxon>Magnoliopsida</taxon>
        <taxon>eudicotyledons</taxon>
        <taxon>Gunneridae</taxon>
        <taxon>Pentapetalae</taxon>
        <taxon>rosids</taxon>
        <taxon>malvids</taxon>
        <taxon>Malvales</taxon>
        <taxon>Malvaceae</taxon>
        <taxon>Malvoideae</taxon>
        <taxon>Gossypium</taxon>
    </lineage>
</organism>
<dbReference type="OrthoDB" id="111931at2759"/>
<evidence type="ECO:0000259" key="2">
    <source>
        <dbReference type="Pfam" id="PF17919"/>
    </source>
</evidence>
<sequence>MIATLMTRLLQKDSFEKLKALLAKAPVLVQPESNKEFVIFNDASLNVLGCVFMQEGKVIAYASKQLKLHEKNYPTQDLELVAIVFALRIWRHHLFGEKCHIFTDHKSLKWLKLLKGYELVIDYHSGKANVVTDALSRKSLFALRAMNMQLTMSDDCLILAELKAKQLFLQQICKAQKCDNELQAKRVQICVSRNSELIQKILHEEHSGCLSIHPWSTKMYNDFKQLYWWSGMKQDISEFVTRCLVCQQVKSEHQVPSGLLQPMMIPEWK</sequence>
<dbReference type="InterPro" id="IPR050951">
    <property type="entry name" value="Retrovirus_Pol_polyprotein"/>
</dbReference>
<dbReference type="Pfam" id="PF17921">
    <property type="entry name" value="Integrase_H2C2"/>
    <property type="match status" value="1"/>
</dbReference>
<dbReference type="InterPro" id="IPR041577">
    <property type="entry name" value="RT_RNaseH_2"/>
</dbReference>
<dbReference type="Proteomes" id="UP000325315">
    <property type="component" value="Unassembled WGS sequence"/>
</dbReference>
<keyword evidence="5" id="KW-1185">Reference proteome</keyword>
<evidence type="ECO:0000259" key="3">
    <source>
        <dbReference type="Pfam" id="PF17921"/>
    </source>
</evidence>
<dbReference type="InterPro" id="IPR043502">
    <property type="entry name" value="DNA/RNA_pol_sf"/>
</dbReference>
<dbReference type="Gene3D" id="1.10.340.70">
    <property type="match status" value="1"/>
</dbReference>
<dbReference type="GO" id="GO:0003824">
    <property type="term" value="F:catalytic activity"/>
    <property type="evidence" value="ECO:0007669"/>
    <property type="project" value="UniProtKB-KW"/>
</dbReference>
<dbReference type="SUPFAM" id="SSF56672">
    <property type="entry name" value="DNA/RNA polymerases"/>
    <property type="match status" value="1"/>
</dbReference>
<evidence type="ECO:0000313" key="4">
    <source>
        <dbReference type="EMBL" id="KAA3485201.1"/>
    </source>
</evidence>
<dbReference type="Gene3D" id="3.10.20.370">
    <property type="match status" value="1"/>
</dbReference>
<evidence type="ECO:0000313" key="5">
    <source>
        <dbReference type="Proteomes" id="UP000325315"/>
    </source>
</evidence>
<reference evidence="5" key="1">
    <citation type="journal article" date="2019" name="Plant Biotechnol. J.">
        <title>Genome sequencing of the Australian wild diploid species Gossypium australe highlights disease resistance and delayed gland morphogenesis.</title>
        <authorList>
            <person name="Cai Y."/>
            <person name="Cai X."/>
            <person name="Wang Q."/>
            <person name="Wang P."/>
            <person name="Zhang Y."/>
            <person name="Cai C."/>
            <person name="Xu Y."/>
            <person name="Wang K."/>
            <person name="Zhou Z."/>
            <person name="Wang C."/>
            <person name="Geng S."/>
            <person name="Li B."/>
            <person name="Dong Q."/>
            <person name="Hou Y."/>
            <person name="Wang H."/>
            <person name="Ai P."/>
            <person name="Liu Z."/>
            <person name="Yi F."/>
            <person name="Sun M."/>
            <person name="An G."/>
            <person name="Cheng J."/>
            <person name="Zhang Y."/>
            <person name="Shi Q."/>
            <person name="Xie Y."/>
            <person name="Shi X."/>
            <person name="Chang Y."/>
            <person name="Huang F."/>
            <person name="Chen Y."/>
            <person name="Hong S."/>
            <person name="Mi L."/>
            <person name="Sun Q."/>
            <person name="Zhang L."/>
            <person name="Zhou B."/>
            <person name="Peng R."/>
            <person name="Zhang X."/>
            <person name="Liu F."/>
        </authorList>
    </citation>
    <scope>NUCLEOTIDE SEQUENCE [LARGE SCALE GENOMIC DNA]</scope>
    <source>
        <strain evidence="5">cv. PA1801</strain>
    </source>
</reference>
<dbReference type="CDD" id="cd09274">
    <property type="entry name" value="RNase_HI_RT_Ty3"/>
    <property type="match status" value="1"/>
</dbReference>
<dbReference type="AlphaFoldDB" id="A0A5B6WTD9"/>
<accession>A0A5B6WTD9</accession>
<dbReference type="EMBL" id="SMMG02000002">
    <property type="protein sequence ID" value="KAA3485201.1"/>
    <property type="molecule type" value="Genomic_DNA"/>
</dbReference>
<keyword evidence="1" id="KW-0511">Multifunctional enzyme</keyword>